<dbReference type="PANTHER" id="PTHR37309">
    <property type="entry name" value="SLR0284 PROTEIN"/>
    <property type="match status" value="1"/>
</dbReference>
<dbReference type="EMBL" id="JAROAV010000003">
    <property type="protein sequence ID" value="MDF8262762.1"/>
    <property type="molecule type" value="Genomic_DNA"/>
</dbReference>
<reference evidence="2 3" key="1">
    <citation type="submission" date="2023-03" db="EMBL/GenBank/DDBJ databases">
        <title>YIM 133296 draft genome.</title>
        <authorList>
            <person name="Xiong L."/>
        </authorList>
    </citation>
    <scope>NUCLEOTIDE SEQUENCE [LARGE SCALE GENOMIC DNA]</scope>
    <source>
        <strain evidence="2 3">YIM 133296</strain>
    </source>
</reference>
<feature type="transmembrane region" description="Helical" evidence="1">
    <location>
        <begin position="12"/>
        <end position="28"/>
    </location>
</feature>
<feature type="transmembrane region" description="Helical" evidence="1">
    <location>
        <begin position="102"/>
        <end position="124"/>
    </location>
</feature>
<dbReference type="PANTHER" id="PTHR37309:SF1">
    <property type="entry name" value="SLR0284 PROTEIN"/>
    <property type="match status" value="1"/>
</dbReference>
<organism evidence="2 3">
    <name type="scientific">Luteipulveratus flavus</name>
    <dbReference type="NCBI Taxonomy" id="3031728"/>
    <lineage>
        <taxon>Bacteria</taxon>
        <taxon>Bacillati</taxon>
        <taxon>Actinomycetota</taxon>
        <taxon>Actinomycetes</taxon>
        <taxon>Micrococcales</taxon>
        <taxon>Dermacoccaceae</taxon>
        <taxon>Luteipulveratus</taxon>
    </lineage>
</organism>
<proteinExistence type="predicted"/>
<keyword evidence="1" id="KW-0472">Membrane</keyword>
<keyword evidence="1" id="KW-1133">Transmembrane helix</keyword>
<dbReference type="Proteomes" id="UP001528912">
    <property type="component" value="Unassembled WGS sequence"/>
</dbReference>
<evidence type="ECO:0000256" key="1">
    <source>
        <dbReference type="SAM" id="Phobius"/>
    </source>
</evidence>
<comment type="caution">
    <text evidence="2">The sequence shown here is derived from an EMBL/GenBank/DDBJ whole genome shotgun (WGS) entry which is preliminary data.</text>
</comment>
<keyword evidence="3" id="KW-1185">Reference proteome</keyword>
<evidence type="ECO:0000313" key="3">
    <source>
        <dbReference type="Proteomes" id="UP001528912"/>
    </source>
</evidence>
<sequence length="128" mass="13735">MVNFAIKTGINAVALWVAAAVISGITLVDDSKSTSSKVVTVIVVAVIFGLINAVVKPIALLISLPALILTLGLFTLIVNALMLQLLSWFSDQLNLSFHVDDFFWDAVAGALIITLVSWVLNIVIRDDD</sequence>
<keyword evidence="1" id="KW-0812">Transmembrane</keyword>
<protein>
    <submittedName>
        <fullName evidence="2">Phage holin family protein</fullName>
    </submittedName>
</protein>
<dbReference type="Pfam" id="PF04020">
    <property type="entry name" value="Phage_holin_4_2"/>
    <property type="match status" value="1"/>
</dbReference>
<accession>A0ABT6C1V4</accession>
<feature type="transmembrane region" description="Helical" evidence="1">
    <location>
        <begin position="67"/>
        <end position="90"/>
    </location>
</feature>
<evidence type="ECO:0000313" key="2">
    <source>
        <dbReference type="EMBL" id="MDF8262762.1"/>
    </source>
</evidence>
<gene>
    <name evidence="2" type="ORF">P4R38_00705</name>
</gene>
<feature type="transmembrane region" description="Helical" evidence="1">
    <location>
        <begin position="34"/>
        <end position="55"/>
    </location>
</feature>
<name>A0ABT6C1V4_9MICO</name>
<dbReference type="RefSeq" id="WP_275237068.1">
    <property type="nucleotide sequence ID" value="NZ_JARFJC010000013.1"/>
</dbReference>
<dbReference type="InterPro" id="IPR007165">
    <property type="entry name" value="Phage_holin_4_2"/>
</dbReference>